<evidence type="ECO:0000313" key="2">
    <source>
        <dbReference type="EMBL" id="EIG25120.1"/>
    </source>
</evidence>
<dbReference type="AlphaFoldDB" id="I2NH09"/>
<comment type="caution">
    <text evidence="2">The sequence shown here is derived from an EMBL/GenBank/DDBJ whole genome shotgun (WGS) entry which is preliminary data.</text>
</comment>
<dbReference type="eggNOG" id="ENOG5033FUP">
    <property type="taxonomic scope" value="Bacteria"/>
</dbReference>
<dbReference type="EMBL" id="AJMU01000062">
    <property type="protein sequence ID" value="EIG25120.1"/>
    <property type="molecule type" value="Genomic_DNA"/>
</dbReference>
<accession>I2NH09</accession>
<dbReference type="RefSeq" id="WP_005709155.1">
    <property type="nucleotide sequence ID" value="NZ_AJMU01000062.1"/>
</dbReference>
<protein>
    <recommendedName>
        <fullName evidence="1">DUF4325 domain-containing protein</fullName>
    </recommendedName>
</protein>
<evidence type="ECO:0000259" key="1">
    <source>
        <dbReference type="Pfam" id="PF14213"/>
    </source>
</evidence>
<organism evidence="2 3">
    <name type="scientific">Haemophilus paraphrohaemolyticus HK411</name>
    <dbReference type="NCBI Taxonomy" id="1095743"/>
    <lineage>
        <taxon>Bacteria</taxon>
        <taxon>Pseudomonadati</taxon>
        <taxon>Pseudomonadota</taxon>
        <taxon>Gammaproteobacteria</taxon>
        <taxon>Pasteurellales</taxon>
        <taxon>Pasteurellaceae</taxon>
        <taxon>Haemophilus</taxon>
    </lineage>
</organism>
<evidence type="ECO:0000313" key="3">
    <source>
        <dbReference type="Proteomes" id="UP000003345"/>
    </source>
</evidence>
<sequence>MIEKIRVADFSPVPFGRYPTDGNFSGQRFRRERLKNAFQNSENEKIQVDFNGIVPVGSSFLDESFGGLIRDEGMSFKDVWERLEIISDFPIYEIQIKNILQDAEEELKVNNSELE</sequence>
<dbReference type="PATRIC" id="fig|1095743.3.peg.1230"/>
<reference evidence="2 3" key="1">
    <citation type="submission" date="2012-04" db="EMBL/GenBank/DDBJ databases">
        <authorList>
            <person name="Harkins D.M."/>
            <person name="Madupu R."/>
            <person name="Durkin A.S."/>
            <person name="Torralba M."/>
            <person name="Methe B."/>
            <person name="Sutton G.G."/>
            <person name="Nelson K.E."/>
        </authorList>
    </citation>
    <scope>NUCLEOTIDE SEQUENCE [LARGE SCALE GENOMIC DNA]</scope>
    <source>
        <strain evidence="2 3">HK411</strain>
    </source>
</reference>
<dbReference type="Proteomes" id="UP000003345">
    <property type="component" value="Unassembled WGS sequence"/>
</dbReference>
<feature type="domain" description="DUF4325" evidence="1">
    <location>
        <begin position="25"/>
        <end position="87"/>
    </location>
</feature>
<dbReference type="Pfam" id="PF14213">
    <property type="entry name" value="DUF4325"/>
    <property type="match status" value="1"/>
</dbReference>
<name>I2NH09_9PAST</name>
<dbReference type="OrthoDB" id="1551124at2"/>
<proteinExistence type="predicted"/>
<dbReference type="InterPro" id="IPR025474">
    <property type="entry name" value="DUF4325"/>
</dbReference>
<gene>
    <name evidence="2" type="ORF">HMPREF1054_1974</name>
</gene>